<proteinExistence type="predicted"/>
<gene>
    <name evidence="2" type="ORF">NCTC13184_07372</name>
</gene>
<dbReference type="EMBL" id="UGRU01000002">
    <property type="protein sequence ID" value="SUH72002.1"/>
    <property type="molecule type" value="Genomic_DNA"/>
</dbReference>
<keyword evidence="1" id="KW-0812">Transmembrane</keyword>
<dbReference type="Proteomes" id="UP000255082">
    <property type="component" value="Unassembled WGS sequence"/>
</dbReference>
<sequence>MGFGSIDPMAALTHEVPPDLALEKKPTALAPAARALPVPQSAPEPDHTSRNVALIGSGIVGVLLVLGVLASFPLRHALRRDDE</sequence>
<evidence type="ECO:0000313" key="2">
    <source>
        <dbReference type="EMBL" id="SUH72002.1"/>
    </source>
</evidence>
<keyword evidence="2" id="KW-0378">Hydrolase</keyword>
<keyword evidence="1" id="KW-0472">Membrane</keyword>
<evidence type="ECO:0000256" key="1">
    <source>
        <dbReference type="SAM" id="Phobius"/>
    </source>
</evidence>
<reference evidence="2 3" key="1">
    <citation type="submission" date="2018-06" db="EMBL/GenBank/DDBJ databases">
        <authorList>
            <consortium name="Pathogen Informatics"/>
            <person name="Doyle S."/>
        </authorList>
    </citation>
    <scope>NUCLEOTIDE SEQUENCE [LARGE SCALE GENOMIC DNA]</scope>
    <source>
        <strain evidence="2 3">NCTC13184</strain>
    </source>
</reference>
<keyword evidence="2" id="KW-0645">Protease</keyword>
<organism evidence="2 3">
    <name type="scientific">Nocardia africana</name>
    <dbReference type="NCBI Taxonomy" id="134964"/>
    <lineage>
        <taxon>Bacteria</taxon>
        <taxon>Bacillati</taxon>
        <taxon>Actinomycetota</taxon>
        <taxon>Actinomycetes</taxon>
        <taxon>Mycobacteriales</taxon>
        <taxon>Nocardiaceae</taxon>
        <taxon>Nocardia</taxon>
    </lineage>
</organism>
<dbReference type="AlphaFoldDB" id="A0A379X4T9"/>
<accession>A0A379X4T9</accession>
<name>A0A379X4T9_9NOCA</name>
<keyword evidence="1" id="KW-1133">Transmembrane helix</keyword>
<feature type="transmembrane region" description="Helical" evidence="1">
    <location>
        <begin position="52"/>
        <end position="74"/>
    </location>
</feature>
<dbReference type="GO" id="GO:0006508">
    <property type="term" value="P:proteolysis"/>
    <property type="evidence" value="ECO:0007669"/>
    <property type="project" value="UniProtKB-KW"/>
</dbReference>
<protein>
    <submittedName>
        <fullName evidence="2">Type VII secretion-associated serine protease mycosin</fullName>
    </submittedName>
</protein>
<evidence type="ECO:0000313" key="3">
    <source>
        <dbReference type="Proteomes" id="UP000255082"/>
    </source>
</evidence>
<dbReference type="GO" id="GO:0008233">
    <property type="term" value="F:peptidase activity"/>
    <property type="evidence" value="ECO:0007669"/>
    <property type="project" value="UniProtKB-KW"/>
</dbReference>